<organism evidence="2 3">
    <name type="scientific">Asparagus officinalis</name>
    <name type="common">Garden asparagus</name>
    <dbReference type="NCBI Taxonomy" id="4686"/>
    <lineage>
        <taxon>Eukaryota</taxon>
        <taxon>Viridiplantae</taxon>
        <taxon>Streptophyta</taxon>
        <taxon>Embryophyta</taxon>
        <taxon>Tracheophyta</taxon>
        <taxon>Spermatophyta</taxon>
        <taxon>Magnoliopsida</taxon>
        <taxon>Liliopsida</taxon>
        <taxon>Asparagales</taxon>
        <taxon>Asparagaceae</taxon>
        <taxon>Asparagoideae</taxon>
        <taxon>Asparagus</taxon>
    </lineage>
</organism>
<dbReference type="EMBL" id="CM007390">
    <property type="protein sequence ID" value="ONK56893.1"/>
    <property type="molecule type" value="Genomic_DNA"/>
</dbReference>
<sequence>MDRFLADKRMVMLFREMINRILATLKEGGARILRHKEESAMGQRSGGGGVSEGAEEDSEMGRGAVEEESATGRRSSEGGVSDEAEEWWRRSQRWGKGGVTREIEIERGERD</sequence>
<feature type="region of interest" description="Disordered" evidence="1">
    <location>
        <begin position="34"/>
        <end position="86"/>
    </location>
</feature>
<protein>
    <submittedName>
        <fullName evidence="2">Uncharacterized protein</fullName>
    </submittedName>
</protein>
<evidence type="ECO:0000313" key="3">
    <source>
        <dbReference type="Proteomes" id="UP000243459"/>
    </source>
</evidence>
<reference evidence="3" key="1">
    <citation type="journal article" date="2017" name="Nat. Commun.">
        <title>The asparagus genome sheds light on the origin and evolution of a young Y chromosome.</title>
        <authorList>
            <person name="Harkess A."/>
            <person name="Zhou J."/>
            <person name="Xu C."/>
            <person name="Bowers J.E."/>
            <person name="Van der Hulst R."/>
            <person name="Ayyampalayam S."/>
            <person name="Mercati F."/>
            <person name="Riccardi P."/>
            <person name="McKain M.R."/>
            <person name="Kakrana A."/>
            <person name="Tang H."/>
            <person name="Ray J."/>
            <person name="Groenendijk J."/>
            <person name="Arikit S."/>
            <person name="Mathioni S.M."/>
            <person name="Nakano M."/>
            <person name="Shan H."/>
            <person name="Telgmann-Rauber A."/>
            <person name="Kanno A."/>
            <person name="Yue Z."/>
            <person name="Chen H."/>
            <person name="Li W."/>
            <person name="Chen Y."/>
            <person name="Xu X."/>
            <person name="Zhang Y."/>
            <person name="Luo S."/>
            <person name="Chen H."/>
            <person name="Gao J."/>
            <person name="Mao Z."/>
            <person name="Pires J.C."/>
            <person name="Luo M."/>
            <person name="Kudrna D."/>
            <person name="Wing R.A."/>
            <person name="Meyers B.C."/>
            <person name="Yi K."/>
            <person name="Kong H."/>
            <person name="Lavrijsen P."/>
            <person name="Sunseri F."/>
            <person name="Falavigna A."/>
            <person name="Ye Y."/>
            <person name="Leebens-Mack J.H."/>
            <person name="Chen G."/>
        </authorList>
    </citation>
    <scope>NUCLEOTIDE SEQUENCE [LARGE SCALE GENOMIC DNA]</scope>
    <source>
        <strain evidence="3">cv. DH0086</strain>
    </source>
</reference>
<dbReference type="Proteomes" id="UP000243459">
    <property type="component" value="Chromosome 10"/>
</dbReference>
<name>A0A5P1E4I8_ASPOF</name>
<evidence type="ECO:0000313" key="2">
    <source>
        <dbReference type="EMBL" id="ONK56893.1"/>
    </source>
</evidence>
<gene>
    <name evidence="2" type="ORF">A4U43_C10F14330</name>
</gene>
<dbReference type="AlphaFoldDB" id="A0A5P1E4I8"/>
<dbReference type="Gramene" id="ONK56893">
    <property type="protein sequence ID" value="ONK56893"/>
    <property type="gene ID" value="A4U43_C10F14330"/>
</dbReference>
<accession>A0A5P1E4I8</accession>
<keyword evidence="3" id="KW-1185">Reference proteome</keyword>
<evidence type="ECO:0000256" key="1">
    <source>
        <dbReference type="SAM" id="MobiDB-lite"/>
    </source>
</evidence>
<proteinExistence type="predicted"/>